<dbReference type="GO" id="GO:0003677">
    <property type="term" value="F:DNA binding"/>
    <property type="evidence" value="ECO:0007669"/>
    <property type="project" value="UniProtKB-KW"/>
</dbReference>
<dbReference type="InterPro" id="IPR036388">
    <property type="entry name" value="WH-like_DNA-bd_sf"/>
</dbReference>
<dbReference type="Gene3D" id="1.10.10.10">
    <property type="entry name" value="Winged helix-like DNA-binding domain superfamily/Winged helix DNA-binding domain"/>
    <property type="match status" value="1"/>
</dbReference>
<dbReference type="PANTHER" id="PTHR42756:SF2">
    <property type="entry name" value="MARR FAMILY REGULATORY PROTEIN"/>
    <property type="match status" value="1"/>
</dbReference>
<proteinExistence type="predicted"/>
<dbReference type="InterPro" id="IPR000835">
    <property type="entry name" value="HTH_MarR-typ"/>
</dbReference>
<feature type="domain" description="HTH marR-type" evidence="4">
    <location>
        <begin position="6"/>
        <end position="135"/>
    </location>
</feature>
<dbReference type="GO" id="GO:0003700">
    <property type="term" value="F:DNA-binding transcription factor activity"/>
    <property type="evidence" value="ECO:0007669"/>
    <property type="project" value="InterPro"/>
</dbReference>
<dbReference type="Proteomes" id="UP000011124">
    <property type="component" value="Chromosome"/>
</dbReference>
<dbReference type="EMBL" id="CP002637">
    <property type="protein sequence ID" value="AEC01142.1"/>
    <property type="molecule type" value="Genomic_DNA"/>
</dbReference>
<dbReference type="PANTHER" id="PTHR42756">
    <property type="entry name" value="TRANSCRIPTIONAL REGULATOR, MARR"/>
    <property type="match status" value="1"/>
</dbReference>
<reference evidence="5 6" key="1">
    <citation type="submission" date="2011-04" db="EMBL/GenBank/DDBJ databases">
        <title>The complete genome of Selenomonas sputigena DSM 20758.</title>
        <authorList>
            <consortium name="US DOE Joint Genome Institute (JGI-PGF)"/>
            <person name="Lucas S."/>
            <person name="Copeland A."/>
            <person name="Lapidus A."/>
            <person name="Bruce D."/>
            <person name="Goodwin L."/>
            <person name="Pitluck S."/>
            <person name="Peters L."/>
            <person name="Kyrpides N."/>
            <person name="Mavromatis K."/>
            <person name="Ivanova N."/>
            <person name="Ovchinnikova G."/>
            <person name="Teshima H."/>
            <person name="Detter J.C."/>
            <person name="Tapia R."/>
            <person name="Han C."/>
            <person name="Land M."/>
            <person name="Hauser L."/>
            <person name="Markowitz V."/>
            <person name="Cheng J.-F."/>
            <person name="Hugenholtz P."/>
            <person name="Woyke T."/>
            <person name="Wu D."/>
            <person name="Gronow S."/>
            <person name="Wellnitz S."/>
            <person name="Schneider S."/>
            <person name="Klenk H.-P."/>
            <person name="Eisen J.A."/>
        </authorList>
    </citation>
    <scope>NUCLEOTIDE SEQUENCE [LARGE SCALE GENOMIC DNA]</scope>
    <source>
        <strain evidence="6">ATCC 35185 / DSM 20758 / VPI D19B-28</strain>
    </source>
</reference>
<dbReference type="OrthoDB" id="6462103at2"/>
<keyword evidence="3" id="KW-0804">Transcription</keyword>
<dbReference type="InterPro" id="IPR036390">
    <property type="entry name" value="WH_DNA-bd_sf"/>
</dbReference>
<organism evidence="5 6">
    <name type="scientific">Selenomonas sputigena (strain ATCC 35185 / DSM 20758 / CCUG 44933 / VPI D19B-28)</name>
    <dbReference type="NCBI Taxonomy" id="546271"/>
    <lineage>
        <taxon>Bacteria</taxon>
        <taxon>Bacillati</taxon>
        <taxon>Bacillota</taxon>
        <taxon>Negativicutes</taxon>
        <taxon>Selenomonadales</taxon>
        <taxon>Selenomonadaceae</taxon>
        <taxon>Selenomonas</taxon>
    </lineage>
</organism>
<dbReference type="PROSITE" id="PS50995">
    <property type="entry name" value="HTH_MARR_2"/>
    <property type="match status" value="1"/>
</dbReference>
<dbReference type="KEGG" id="ssg:Selsp_2196"/>
<dbReference type="AlphaFoldDB" id="F4EWG5"/>
<sequence>MQPSDMGTIIALIYRYSQSYFNEKLKKYGLGNGQYVFLLHLLDHEGINQETLAHMVKIDKTTAARAVARLVHAGYVSRTVSDKDRRAYVLRTTEKAQTVKKALKKTMDDWYKILVQDFSPEECRQFDRLLKQAVENAAAQEA</sequence>
<name>F4EWG5_SELS3</name>
<evidence type="ECO:0000313" key="6">
    <source>
        <dbReference type="Proteomes" id="UP000011124"/>
    </source>
</evidence>
<evidence type="ECO:0000256" key="1">
    <source>
        <dbReference type="ARBA" id="ARBA00023015"/>
    </source>
</evidence>
<accession>F4EWG5</accession>
<evidence type="ECO:0000313" key="5">
    <source>
        <dbReference type="EMBL" id="AEC01142.1"/>
    </source>
</evidence>
<dbReference type="SUPFAM" id="SSF46785">
    <property type="entry name" value="Winged helix' DNA-binding domain"/>
    <property type="match status" value="1"/>
</dbReference>
<evidence type="ECO:0000259" key="4">
    <source>
        <dbReference type="PROSITE" id="PS50995"/>
    </source>
</evidence>
<evidence type="ECO:0000256" key="2">
    <source>
        <dbReference type="ARBA" id="ARBA00023125"/>
    </source>
</evidence>
<keyword evidence="2" id="KW-0238">DNA-binding</keyword>
<dbReference type="HOGENOM" id="CLU_083287_18_0_9"/>
<dbReference type="InterPro" id="IPR023187">
    <property type="entry name" value="Tscrpt_reg_MarR-type_CS"/>
</dbReference>
<gene>
    <name evidence="5" type="ordered locus">Selsp_2196</name>
</gene>
<dbReference type="RefSeq" id="WP_013741064.1">
    <property type="nucleotide sequence ID" value="NC_015437.1"/>
</dbReference>
<dbReference type="PRINTS" id="PR00598">
    <property type="entry name" value="HTHMARR"/>
</dbReference>
<dbReference type="SMART" id="SM00347">
    <property type="entry name" value="HTH_MARR"/>
    <property type="match status" value="1"/>
</dbReference>
<keyword evidence="6" id="KW-1185">Reference proteome</keyword>
<keyword evidence="1" id="KW-0805">Transcription regulation</keyword>
<evidence type="ECO:0000256" key="3">
    <source>
        <dbReference type="ARBA" id="ARBA00023163"/>
    </source>
</evidence>
<protein>
    <submittedName>
        <fullName evidence="5">Transcriptional regulator, MarR family</fullName>
    </submittedName>
</protein>
<dbReference type="Pfam" id="PF01047">
    <property type="entry name" value="MarR"/>
    <property type="match status" value="1"/>
</dbReference>
<dbReference type="PROSITE" id="PS01117">
    <property type="entry name" value="HTH_MARR_1"/>
    <property type="match status" value="1"/>
</dbReference>